<dbReference type="EMBL" id="BPLR01014972">
    <property type="protein sequence ID" value="GIY72623.1"/>
    <property type="molecule type" value="Genomic_DNA"/>
</dbReference>
<organism evidence="1 2">
    <name type="scientific">Caerostris extrusa</name>
    <name type="common">Bark spider</name>
    <name type="synonym">Caerostris bankana</name>
    <dbReference type="NCBI Taxonomy" id="172846"/>
    <lineage>
        <taxon>Eukaryota</taxon>
        <taxon>Metazoa</taxon>
        <taxon>Ecdysozoa</taxon>
        <taxon>Arthropoda</taxon>
        <taxon>Chelicerata</taxon>
        <taxon>Arachnida</taxon>
        <taxon>Araneae</taxon>
        <taxon>Araneomorphae</taxon>
        <taxon>Entelegynae</taxon>
        <taxon>Araneoidea</taxon>
        <taxon>Araneidae</taxon>
        <taxon>Caerostris</taxon>
    </lineage>
</organism>
<reference evidence="1 2" key="1">
    <citation type="submission" date="2021-06" db="EMBL/GenBank/DDBJ databases">
        <title>Caerostris extrusa draft genome.</title>
        <authorList>
            <person name="Kono N."/>
            <person name="Arakawa K."/>
        </authorList>
    </citation>
    <scope>NUCLEOTIDE SEQUENCE [LARGE SCALE GENOMIC DNA]</scope>
</reference>
<name>A0AAV4VR65_CAEEX</name>
<proteinExistence type="predicted"/>
<sequence>MGKICLDAIRRSGSNSNITSHFEDRVSRLWHTVRISLFELSGRDEILFCSVLHLQKRFLPSLCRVGELQWLNGGNLHPVMWSSFPKVLHFPMSIPFEVTRNGRTWIETHPASSGKHFLREIAKVRPENLSCFSEEAKAPLMRSREEEMHLVGMNCN</sequence>
<dbReference type="AlphaFoldDB" id="A0AAV4VR65"/>
<evidence type="ECO:0000313" key="2">
    <source>
        <dbReference type="Proteomes" id="UP001054945"/>
    </source>
</evidence>
<comment type="caution">
    <text evidence="1">The sequence shown here is derived from an EMBL/GenBank/DDBJ whole genome shotgun (WGS) entry which is preliminary data.</text>
</comment>
<evidence type="ECO:0000313" key="1">
    <source>
        <dbReference type="EMBL" id="GIY72623.1"/>
    </source>
</evidence>
<accession>A0AAV4VR65</accession>
<protein>
    <submittedName>
        <fullName evidence="1">Uncharacterized protein</fullName>
    </submittedName>
</protein>
<dbReference type="Proteomes" id="UP001054945">
    <property type="component" value="Unassembled WGS sequence"/>
</dbReference>
<keyword evidence="2" id="KW-1185">Reference proteome</keyword>
<gene>
    <name evidence="1" type="ORF">CEXT_331911</name>
</gene>